<proteinExistence type="inferred from homology"/>
<dbReference type="PANTHER" id="PTHR43316">
    <property type="entry name" value="HYDROLASE, HALOACID DELAHOGENASE-RELATED"/>
    <property type="match status" value="1"/>
</dbReference>
<evidence type="ECO:0000256" key="1">
    <source>
        <dbReference type="ARBA" id="ARBA00008106"/>
    </source>
</evidence>
<dbReference type="NCBIfam" id="TIGR01493">
    <property type="entry name" value="HAD-SF-IA-v2"/>
    <property type="match status" value="1"/>
</dbReference>
<keyword evidence="2" id="KW-0378">Hydrolase</keyword>
<dbReference type="Gene3D" id="1.10.150.240">
    <property type="entry name" value="Putative phosphatase, domain 2"/>
    <property type="match status" value="1"/>
</dbReference>
<sequence>MTDLAGIEAVMCDVFGTVVDWRTGVAQQIDELLRARGVDLDGGLLADEWRERYQPSMRAVNDGGRWRHLDDLHRESLDDLLAVHGVDDEVDDVTRAALVRTWHRLPAWPDSTAGLRAIGEHCVVATLSNGGVALLTHLVKAARLPFDVILSAELARRYKPDPAAYETAVGLLDLRPEQVLMVAAHQRDIEGARSVGMATAFVERPHEMGPHRSSERAADSDADVVVGDLRELARRVRAAKGGDRYLDD</sequence>
<reference evidence="3 4" key="1">
    <citation type="submission" date="2024-03" db="EMBL/GenBank/DDBJ databases">
        <title>Actinomycetospora sp. OC33-EN08, a novel actinomycete isolated from wild orchid (Aerides multiflora).</title>
        <authorList>
            <person name="Suriyachadkun C."/>
        </authorList>
    </citation>
    <scope>NUCLEOTIDE SEQUENCE [LARGE SCALE GENOMIC DNA]</scope>
    <source>
        <strain evidence="3 4">OC33-EN08</strain>
    </source>
</reference>
<dbReference type="Pfam" id="PF00702">
    <property type="entry name" value="Hydrolase"/>
    <property type="match status" value="1"/>
</dbReference>
<dbReference type="InterPro" id="IPR023198">
    <property type="entry name" value="PGP-like_dom2"/>
</dbReference>
<name>A0ABU8ML97_9PSEU</name>
<evidence type="ECO:0000313" key="3">
    <source>
        <dbReference type="EMBL" id="MEJ2868084.1"/>
    </source>
</evidence>
<dbReference type="InterPro" id="IPR006439">
    <property type="entry name" value="HAD-SF_hydro_IA"/>
</dbReference>
<dbReference type="Proteomes" id="UP001385809">
    <property type="component" value="Unassembled WGS sequence"/>
</dbReference>
<keyword evidence="4" id="KW-1185">Reference proteome</keyword>
<gene>
    <name evidence="3" type="ORF">WCD74_09935</name>
</gene>
<dbReference type="InterPro" id="IPR006328">
    <property type="entry name" value="2-HAD"/>
</dbReference>
<comment type="similarity">
    <text evidence="1">Belongs to the HAD-like hydrolase superfamily. S-2-haloalkanoic acid dehalogenase family.</text>
</comment>
<dbReference type="PRINTS" id="PR00413">
    <property type="entry name" value="HADHALOGNASE"/>
</dbReference>
<dbReference type="EMBL" id="JBBEGN010000003">
    <property type="protein sequence ID" value="MEJ2868084.1"/>
    <property type="molecule type" value="Genomic_DNA"/>
</dbReference>
<dbReference type="Gene3D" id="3.40.50.1000">
    <property type="entry name" value="HAD superfamily/HAD-like"/>
    <property type="match status" value="1"/>
</dbReference>
<organism evidence="3 4">
    <name type="scientific">Actinomycetospora aurantiaca</name>
    <dbReference type="NCBI Taxonomy" id="3129233"/>
    <lineage>
        <taxon>Bacteria</taxon>
        <taxon>Bacillati</taxon>
        <taxon>Actinomycetota</taxon>
        <taxon>Actinomycetes</taxon>
        <taxon>Pseudonocardiales</taxon>
        <taxon>Pseudonocardiaceae</taxon>
        <taxon>Actinomycetospora</taxon>
    </lineage>
</organism>
<accession>A0ABU8ML97</accession>
<comment type="caution">
    <text evidence="3">The sequence shown here is derived from an EMBL/GenBank/DDBJ whole genome shotgun (WGS) entry which is preliminary data.</text>
</comment>
<dbReference type="PANTHER" id="PTHR43316:SF3">
    <property type="entry name" value="HALOACID DEHALOGENASE, TYPE II (AFU_ORTHOLOGUE AFUA_2G07750)-RELATED"/>
    <property type="match status" value="1"/>
</dbReference>
<dbReference type="InterPro" id="IPR051540">
    <property type="entry name" value="S-2-haloacid_dehalogenase"/>
</dbReference>
<dbReference type="NCBIfam" id="TIGR01428">
    <property type="entry name" value="HAD_type_II"/>
    <property type="match status" value="1"/>
</dbReference>
<dbReference type="InterPro" id="IPR036412">
    <property type="entry name" value="HAD-like_sf"/>
</dbReference>
<dbReference type="CDD" id="cd02588">
    <property type="entry name" value="HAD_L2-DEX"/>
    <property type="match status" value="1"/>
</dbReference>
<evidence type="ECO:0000313" key="4">
    <source>
        <dbReference type="Proteomes" id="UP001385809"/>
    </source>
</evidence>
<dbReference type="SFLD" id="SFLDS00003">
    <property type="entry name" value="Haloacid_Dehalogenase"/>
    <property type="match status" value="1"/>
</dbReference>
<evidence type="ECO:0000256" key="2">
    <source>
        <dbReference type="ARBA" id="ARBA00022801"/>
    </source>
</evidence>
<dbReference type="InterPro" id="IPR023214">
    <property type="entry name" value="HAD_sf"/>
</dbReference>
<dbReference type="SFLD" id="SFLDG01129">
    <property type="entry name" value="C1.5:_HAD__Beta-PGM__Phosphata"/>
    <property type="match status" value="1"/>
</dbReference>
<dbReference type="SUPFAM" id="SSF56784">
    <property type="entry name" value="HAD-like"/>
    <property type="match status" value="1"/>
</dbReference>
<protein>
    <submittedName>
        <fullName evidence="3">Haloacid dehalogenase type II</fullName>
    </submittedName>
</protein>
<dbReference type="RefSeq" id="WP_337694683.1">
    <property type="nucleotide sequence ID" value="NZ_JBBEGN010000003.1"/>
</dbReference>